<dbReference type="EMBL" id="CP029211">
    <property type="protein sequence ID" value="AWI55437.1"/>
    <property type="molecule type" value="Genomic_DNA"/>
</dbReference>
<dbReference type="OrthoDB" id="9805928at2"/>
<gene>
    <name evidence="2" type="ORF">DEH84_17750</name>
</gene>
<protein>
    <submittedName>
        <fullName evidence="2">LysR family transcriptional regulator</fullName>
    </submittedName>
</protein>
<evidence type="ECO:0000313" key="3">
    <source>
        <dbReference type="Proteomes" id="UP000244892"/>
    </source>
</evidence>
<dbReference type="InterPro" id="IPR036388">
    <property type="entry name" value="WH-like_DNA-bd_sf"/>
</dbReference>
<sequence>MQHIRPLHVHIDPAWQVTGPGGTPLPPRVMTWLLAIQAHGSLSAACKAHGASYRHTWELVREAEAAMGAPLVVMARGKGSQLTPLGQALVWAQRRFEARLRPQLDSLAFELQAELHRALRDAERPLRVCASHGFAIETLQRLLRDAGEPMDWRYTDSSQALAALNGGSADVASLHLPTGPVQGEVLREYGRWLAPGSVYVHMVTRRQGLMVKPGNPLHIDRLADLLRPEVRFVARAPGSGTRLLLETLLRTEGLDPAPLADGTPGEHTHSAVAAHVASHMADAGFGVETSARRFGLEFIPVQTERYGLLMSASTLETKGAQRLLGMLRSPACQAAFQALEGYRPELCGKVEPACEAFRGWPV</sequence>
<organism evidence="2 3">
    <name type="scientific">Aquabacterium olei</name>
    <dbReference type="NCBI Taxonomy" id="1296669"/>
    <lineage>
        <taxon>Bacteria</taxon>
        <taxon>Pseudomonadati</taxon>
        <taxon>Pseudomonadota</taxon>
        <taxon>Betaproteobacteria</taxon>
        <taxon>Burkholderiales</taxon>
        <taxon>Aquabacterium</taxon>
    </lineage>
</organism>
<dbReference type="AlphaFoldDB" id="A0A2U8FX06"/>
<dbReference type="SUPFAM" id="SSF53850">
    <property type="entry name" value="Periplasmic binding protein-like II"/>
    <property type="match status" value="1"/>
</dbReference>
<proteinExistence type="predicted"/>
<keyword evidence="3" id="KW-1185">Reference proteome</keyword>
<reference evidence="2 3" key="1">
    <citation type="submission" date="2018-05" db="EMBL/GenBank/DDBJ databases">
        <title>complete genome sequence of Aquabacterium olei NBRC 110486.</title>
        <authorList>
            <person name="Tang B."/>
            <person name="Chang J."/>
            <person name="Zhang L."/>
            <person name="Yang H."/>
        </authorList>
    </citation>
    <scope>NUCLEOTIDE SEQUENCE [LARGE SCALE GENOMIC DNA]</scope>
    <source>
        <strain evidence="2 3">NBRC 110486</strain>
        <plasmid evidence="3">Plasmid ptb101</plasmid>
    </source>
</reference>
<dbReference type="PANTHER" id="PTHR38431">
    <property type="entry name" value="BLL2305 PROTEIN"/>
    <property type="match status" value="1"/>
</dbReference>
<dbReference type="KEGG" id="aon:DEH84_17750"/>
<keyword evidence="2" id="KW-0614">Plasmid</keyword>
<evidence type="ECO:0000313" key="2">
    <source>
        <dbReference type="EMBL" id="AWI55437.1"/>
    </source>
</evidence>
<accession>A0A2U8FX06</accession>
<dbReference type="InterPro" id="IPR024370">
    <property type="entry name" value="PBP_domain"/>
</dbReference>
<feature type="domain" description="PBP" evidence="1">
    <location>
        <begin position="149"/>
        <end position="327"/>
    </location>
</feature>
<dbReference type="SUPFAM" id="SSF46785">
    <property type="entry name" value="Winged helix' DNA-binding domain"/>
    <property type="match status" value="1"/>
</dbReference>
<dbReference type="PANTHER" id="PTHR38431:SF1">
    <property type="entry name" value="BLL2305 PROTEIN"/>
    <property type="match status" value="1"/>
</dbReference>
<evidence type="ECO:0000259" key="1">
    <source>
        <dbReference type="Pfam" id="PF12727"/>
    </source>
</evidence>
<name>A0A2U8FX06_9BURK</name>
<dbReference type="InterPro" id="IPR036390">
    <property type="entry name" value="WH_DNA-bd_sf"/>
</dbReference>
<dbReference type="Gene3D" id="1.10.10.10">
    <property type="entry name" value="Winged helix-like DNA-binding domain superfamily/Winged helix DNA-binding domain"/>
    <property type="match status" value="1"/>
</dbReference>
<dbReference type="Pfam" id="PF12727">
    <property type="entry name" value="PBP_like"/>
    <property type="match status" value="1"/>
</dbReference>
<geneLocation type="plasmid" evidence="3">
    <name>ptb101</name>
</geneLocation>
<dbReference type="Proteomes" id="UP000244892">
    <property type="component" value="Plasmid pTB101"/>
</dbReference>